<evidence type="ECO:0000313" key="4">
    <source>
        <dbReference type="EMBL" id="CAB4220631.1"/>
    </source>
</evidence>
<dbReference type="EMBL" id="LR796504">
    <property type="protein sequence ID" value="CAB4148451.1"/>
    <property type="molecule type" value="Genomic_DNA"/>
</dbReference>
<dbReference type="EMBL" id="LR797121">
    <property type="protein sequence ID" value="CAB4188404.1"/>
    <property type="molecule type" value="Genomic_DNA"/>
</dbReference>
<protein>
    <submittedName>
        <fullName evidence="4">Uncharacterized protein</fullName>
    </submittedName>
</protein>
<evidence type="ECO:0000313" key="1">
    <source>
        <dbReference type="EMBL" id="CAB4148451.1"/>
    </source>
</evidence>
<evidence type="ECO:0000313" key="3">
    <source>
        <dbReference type="EMBL" id="CAB4188404.1"/>
    </source>
</evidence>
<proteinExistence type="predicted"/>
<sequence length="72" mass="8418">MKLLFLLFPAFMVGQNLTIKKDSLIITIKLKIESRGRLKKDTIYTCGNINVMIDKKTIYIYAEHQYLKVPIK</sequence>
<dbReference type="EMBL" id="LR797498">
    <property type="protein sequence ID" value="CAB4220631.1"/>
    <property type="molecule type" value="Genomic_DNA"/>
</dbReference>
<gene>
    <name evidence="2" type="ORF">UFOVP1027_11</name>
    <name evidence="3" type="ORF">UFOVP1182_29</name>
    <name evidence="4" type="ORF">UFOVP1632_45</name>
    <name evidence="1" type="ORF">UFOVP530_11</name>
</gene>
<reference evidence="4" key="1">
    <citation type="submission" date="2020-05" db="EMBL/GenBank/DDBJ databases">
        <authorList>
            <person name="Chiriac C."/>
            <person name="Salcher M."/>
            <person name="Ghai R."/>
            <person name="Kavagutti S V."/>
        </authorList>
    </citation>
    <scope>NUCLEOTIDE SEQUENCE</scope>
</reference>
<evidence type="ECO:0000313" key="2">
    <source>
        <dbReference type="EMBL" id="CAB4178835.1"/>
    </source>
</evidence>
<organism evidence="4">
    <name type="scientific">uncultured Caudovirales phage</name>
    <dbReference type="NCBI Taxonomy" id="2100421"/>
    <lineage>
        <taxon>Viruses</taxon>
        <taxon>Duplodnaviria</taxon>
        <taxon>Heunggongvirae</taxon>
        <taxon>Uroviricota</taxon>
        <taxon>Caudoviricetes</taxon>
        <taxon>Peduoviridae</taxon>
        <taxon>Maltschvirus</taxon>
        <taxon>Maltschvirus maltsch</taxon>
    </lineage>
</organism>
<accession>A0A6J5T0X5</accession>
<dbReference type="EMBL" id="LR796974">
    <property type="protein sequence ID" value="CAB4178835.1"/>
    <property type="molecule type" value="Genomic_DNA"/>
</dbReference>
<name>A0A6J5T0X5_9CAUD</name>